<proteinExistence type="predicted"/>
<dbReference type="InterPro" id="IPR052999">
    <property type="entry name" value="PTS1_Protein"/>
</dbReference>
<dbReference type="PANTHER" id="PTHR28180:SF2">
    <property type="entry name" value="PEROXISOMAL PROTEIN 2"/>
    <property type="match status" value="1"/>
</dbReference>
<evidence type="ECO:0000313" key="1">
    <source>
        <dbReference type="EMBL" id="OCL13963.1"/>
    </source>
</evidence>
<accession>A0A8E2FCK0</accession>
<dbReference type="PANTHER" id="PTHR28180">
    <property type="entry name" value="CONSERVED MITOCHONDRIAL PROTEIN-RELATED"/>
    <property type="match status" value="1"/>
</dbReference>
<sequence length="258" mass="28042">MPPLSHLPAIITPSLLASIRGNAQLPKHSWYFIVGVTLSVINRPDEIPKVFNFVIEHGVGPTENTKPARAEQLQIARKLREGLIKSAAIAGMPKTINGLFALKAATPSELLDEPMGYSPSARRVEVYDMPSSQILCRGQKFFEKVYGKVSKRVMGQMDRSGTEDLGVVARLMYGHLLSNTKILTPAETSFVLLAGLIPQDVNPQLKGHLKGAISNGATAEEVRAVRDVVIRICEASGMVKLGEDAPHAWGWREDVAGV</sequence>
<dbReference type="AlphaFoldDB" id="A0A8E2FCK0"/>
<keyword evidence="2" id="KW-1185">Reference proteome</keyword>
<dbReference type="SUPFAM" id="SSF69118">
    <property type="entry name" value="AhpD-like"/>
    <property type="match status" value="1"/>
</dbReference>
<dbReference type="Gene3D" id="1.20.1290.10">
    <property type="entry name" value="AhpD-like"/>
    <property type="match status" value="1"/>
</dbReference>
<dbReference type="OrthoDB" id="5537330at2759"/>
<dbReference type="Proteomes" id="UP000250140">
    <property type="component" value="Unassembled WGS sequence"/>
</dbReference>
<name>A0A8E2FCK0_9PEZI</name>
<organism evidence="1 2">
    <name type="scientific">Glonium stellatum</name>
    <dbReference type="NCBI Taxonomy" id="574774"/>
    <lineage>
        <taxon>Eukaryota</taxon>
        <taxon>Fungi</taxon>
        <taxon>Dikarya</taxon>
        <taxon>Ascomycota</taxon>
        <taxon>Pezizomycotina</taxon>
        <taxon>Dothideomycetes</taxon>
        <taxon>Pleosporomycetidae</taxon>
        <taxon>Gloniales</taxon>
        <taxon>Gloniaceae</taxon>
        <taxon>Glonium</taxon>
    </lineage>
</organism>
<dbReference type="EMBL" id="KV748644">
    <property type="protein sequence ID" value="OCL13963.1"/>
    <property type="molecule type" value="Genomic_DNA"/>
</dbReference>
<dbReference type="InterPro" id="IPR029032">
    <property type="entry name" value="AhpD-like"/>
</dbReference>
<reference evidence="1 2" key="1">
    <citation type="journal article" date="2016" name="Nat. Commun.">
        <title>Ectomycorrhizal ecology is imprinted in the genome of the dominant symbiotic fungus Cenococcum geophilum.</title>
        <authorList>
            <consortium name="DOE Joint Genome Institute"/>
            <person name="Peter M."/>
            <person name="Kohler A."/>
            <person name="Ohm R.A."/>
            <person name="Kuo A."/>
            <person name="Krutzmann J."/>
            <person name="Morin E."/>
            <person name="Arend M."/>
            <person name="Barry K.W."/>
            <person name="Binder M."/>
            <person name="Choi C."/>
            <person name="Clum A."/>
            <person name="Copeland A."/>
            <person name="Grisel N."/>
            <person name="Haridas S."/>
            <person name="Kipfer T."/>
            <person name="LaButti K."/>
            <person name="Lindquist E."/>
            <person name="Lipzen A."/>
            <person name="Maire R."/>
            <person name="Meier B."/>
            <person name="Mihaltcheva S."/>
            <person name="Molinier V."/>
            <person name="Murat C."/>
            <person name="Poggeler S."/>
            <person name="Quandt C.A."/>
            <person name="Sperisen C."/>
            <person name="Tritt A."/>
            <person name="Tisserant E."/>
            <person name="Crous P.W."/>
            <person name="Henrissat B."/>
            <person name="Nehls U."/>
            <person name="Egli S."/>
            <person name="Spatafora J.W."/>
            <person name="Grigoriev I.V."/>
            <person name="Martin F.M."/>
        </authorList>
    </citation>
    <scope>NUCLEOTIDE SEQUENCE [LARGE SCALE GENOMIC DNA]</scope>
    <source>
        <strain evidence="1 2">CBS 207.34</strain>
    </source>
</reference>
<protein>
    <submittedName>
        <fullName evidence="1">Carboxymuconolactone decarboxylase</fullName>
    </submittedName>
</protein>
<evidence type="ECO:0000313" key="2">
    <source>
        <dbReference type="Proteomes" id="UP000250140"/>
    </source>
</evidence>
<gene>
    <name evidence="1" type="ORF">AOQ84DRAFT_282081</name>
</gene>